<proteinExistence type="predicted"/>
<dbReference type="VEuPathDB" id="FungiDB:JI435_434750"/>
<protein>
    <submittedName>
        <fullName evidence="1">Uncharacterized protein</fullName>
    </submittedName>
</protein>
<dbReference type="Proteomes" id="UP000663193">
    <property type="component" value="Chromosome 7"/>
</dbReference>
<dbReference type="EMBL" id="CP069029">
    <property type="protein sequence ID" value="QRC97275.1"/>
    <property type="molecule type" value="Genomic_DNA"/>
</dbReference>
<gene>
    <name evidence="1" type="ORF">JI435_434750</name>
</gene>
<organism evidence="1 2">
    <name type="scientific">Phaeosphaeria nodorum (strain SN15 / ATCC MYA-4574 / FGSC 10173)</name>
    <name type="common">Glume blotch fungus</name>
    <name type="synonym">Parastagonospora nodorum</name>
    <dbReference type="NCBI Taxonomy" id="321614"/>
    <lineage>
        <taxon>Eukaryota</taxon>
        <taxon>Fungi</taxon>
        <taxon>Dikarya</taxon>
        <taxon>Ascomycota</taxon>
        <taxon>Pezizomycotina</taxon>
        <taxon>Dothideomycetes</taxon>
        <taxon>Pleosporomycetidae</taxon>
        <taxon>Pleosporales</taxon>
        <taxon>Pleosporineae</taxon>
        <taxon>Phaeosphaeriaceae</taxon>
        <taxon>Parastagonospora</taxon>
    </lineage>
</organism>
<evidence type="ECO:0000313" key="1">
    <source>
        <dbReference type="EMBL" id="QRC97275.1"/>
    </source>
</evidence>
<reference evidence="2" key="1">
    <citation type="journal article" date="2021" name="BMC Genomics">
        <title>Chromosome-level genome assembly and manually-curated proteome of model necrotroph Parastagonospora nodorum Sn15 reveals a genome-wide trove of candidate effector homologs, and redundancy of virulence-related functions within an accessory chromosome.</title>
        <authorList>
            <person name="Bertazzoni S."/>
            <person name="Jones D.A.B."/>
            <person name="Phan H.T."/>
            <person name="Tan K.-C."/>
            <person name="Hane J.K."/>
        </authorList>
    </citation>
    <scope>NUCLEOTIDE SEQUENCE [LARGE SCALE GENOMIC DNA]</scope>
    <source>
        <strain evidence="2">SN15 / ATCC MYA-4574 / FGSC 10173)</strain>
    </source>
</reference>
<sequence length="122" mass="13613">MTWTSPGHSLKKRAKKFKYNSITIKVITNSEEPKTTVTALTEPLSEASRPDDYSNNDLELQISNRHLYDTSSLAIETLFLLQINFLSSWVLMQGGGGSKSGQISISMNAVNVLRDYGKLQVF</sequence>
<name>A0A7U2HZ54_PHANO</name>
<evidence type="ECO:0000313" key="2">
    <source>
        <dbReference type="Proteomes" id="UP000663193"/>
    </source>
</evidence>
<dbReference type="AlphaFoldDB" id="A0A7U2HZ54"/>
<accession>A0A7U2HZ54</accession>
<keyword evidence="2" id="KW-1185">Reference proteome</keyword>